<dbReference type="EMBL" id="QQBG01000008">
    <property type="protein sequence ID" value="RDB31770.1"/>
    <property type="molecule type" value="Genomic_DNA"/>
</dbReference>
<organism evidence="2 3">
    <name type="scientific">Candidatus Similichlamydia laticola</name>
    <dbReference type="NCBI Taxonomy" id="2170265"/>
    <lineage>
        <taxon>Bacteria</taxon>
        <taxon>Pseudomonadati</taxon>
        <taxon>Chlamydiota</taxon>
        <taxon>Chlamydiia</taxon>
        <taxon>Parachlamydiales</taxon>
        <taxon>Candidatus Parilichlamydiaceae</taxon>
        <taxon>Candidatus Similichlamydia</taxon>
    </lineage>
</organism>
<keyword evidence="3" id="KW-1185">Reference proteome</keyword>
<protein>
    <submittedName>
        <fullName evidence="2">Uncharacterized protein</fullName>
    </submittedName>
</protein>
<gene>
    <name evidence="2" type="ORF">HAT2_00150</name>
</gene>
<dbReference type="AlphaFoldDB" id="A0A369KE85"/>
<evidence type="ECO:0000256" key="1">
    <source>
        <dbReference type="SAM" id="Phobius"/>
    </source>
</evidence>
<reference evidence="2 3" key="1">
    <citation type="submission" date="2018-07" db="EMBL/GenBank/DDBJ databases">
        <title>Comparative genomics of the Candidatus Parilichlamydiaceae reveals evidence of convergent evolution and genome reduction in the phylum Chlamydiae.</title>
        <authorList>
            <person name="Taylor-Brown A."/>
            <person name="Polkinghorne A."/>
        </authorList>
    </citation>
    <scope>NUCLEOTIDE SEQUENCE [LARGE SCALE GENOMIC DNA]</scope>
    <source>
        <strain evidence="2 3">Hat2</strain>
    </source>
</reference>
<keyword evidence="1" id="KW-0812">Transmembrane</keyword>
<accession>A0A369KE85</accession>
<name>A0A369KE85_9BACT</name>
<evidence type="ECO:0000313" key="3">
    <source>
        <dbReference type="Proteomes" id="UP000253816"/>
    </source>
</evidence>
<sequence>MTFYCVISRLPLPSSGKSGAELLLRCGTMVTPHWGLAITAVLILILDPFVCFCSCLSNRLCCCFTVFIFIILNVLLFKIRYFLVRHKKTISISFLLILAMLFYKCWSDKKKADQLMVQHVDPNSRIAALYRQGNPS</sequence>
<feature type="transmembrane region" description="Helical" evidence="1">
    <location>
        <begin position="60"/>
        <end position="83"/>
    </location>
</feature>
<comment type="caution">
    <text evidence="2">The sequence shown here is derived from an EMBL/GenBank/DDBJ whole genome shotgun (WGS) entry which is preliminary data.</text>
</comment>
<keyword evidence="1" id="KW-1133">Transmembrane helix</keyword>
<feature type="transmembrane region" description="Helical" evidence="1">
    <location>
        <begin position="89"/>
        <end position="106"/>
    </location>
</feature>
<evidence type="ECO:0000313" key="2">
    <source>
        <dbReference type="EMBL" id="RDB31770.1"/>
    </source>
</evidence>
<feature type="transmembrane region" description="Helical" evidence="1">
    <location>
        <begin position="34"/>
        <end position="53"/>
    </location>
</feature>
<proteinExistence type="predicted"/>
<dbReference type="Proteomes" id="UP000253816">
    <property type="component" value="Unassembled WGS sequence"/>
</dbReference>
<keyword evidence="1" id="KW-0472">Membrane</keyword>